<dbReference type="RefSeq" id="WP_338204963.1">
    <property type="nucleotide sequence ID" value="NZ_JAEKNR010000231.1"/>
</dbReference>
<dbReference type="CDD" id="cd05930">
    <property type="entry name" value="A_NRPS"/>
    <property type="match status" value="1"/>
</dbReference>
<proteinExistence type="predicted"/>
<dbReference type="PRINTS" id="PR00154">
    <property type="entry name" value="AMPBINDING"/>
</dbReference>
<dbReference type="NCBIfam" id="TIGR01733">
    <property type="entry name" value="AA-adenyl-dom"/>
    <property type="match status" value="1"/>
</dbReference>
<evidence type="ECO:0000256" key="2">
    <source>
        <dbReference type="ARBA" id="ARBA00022553"/>
    </source>
</evidence>
<dbReference type="PANTHER" id="PTHR45527">
    <property type="entry name" value="NONRIBOSOMAL PEPTIDE SYNTHETASE"/>
    <property type="match status" value="1"/>
</dbReference>
<dbReference type="InterPro" id="IPR025110">
    <property type="entry name" value="AMP-bd_C"/>
</dbReference>
<dbReference type="PROSITE" id="PS50075">
    <property type="entry name" value="CARRIER"/>
    <property type="match status" value="1"/>
</dbReference>
<name>A0A934NFM3_9BACT</name>
<reference evidence="4" key="1">
    <citation type="submission" date="2020-10" db="EMBL/GenBank/DDBJ databases">
        <title>Ca. Dormibacterota MAGs.</title>
        <authorList>
            <person name="Montgomery K."/>
        </authorList>
    </citation>
    <scope>NUCLEOTIDE SEQUENCE [LARGE SCALE GENOMIC DNA]</scope>
    <source>
        <strain evidence="4">SC8812_S17_10</strain>
    </source>
</reference>
<evidence type="ECO:0000313" key="5">
    <source>
        <dbReference type="Proteomes" id="UP000612893"/>
    </source>
</evidence>
<dbReference type="FunFam" id="3.30.300.30:FF:000010">
    <property type="entry name" value="Enterobactin synthetase component F"/>
    <property type="match status" value="1"/>
</dbReference>
<dbReference type="InterPro" id="IPR036736">
    <property type="entry name" value="ACP-like_sf"/>
</dbReference>
<dbReference type="Gene3D" id="3.40.50.980">
    <property type="match status" value="2"/>
</dbReference>
<evidence type="ECO:0000256" key="1">
    <source>
        <dbReference type="ARBA" id="ARBA00022450"/>
    </source>
</evidence>
<dbReference type="SUPFAM" id="SSF56801">
    <property type="entry name" value="Acetyl-CoA synthetase-like"/>
    <property type="match status" value="1"/>
</dbReference>
<sequence length="621" mass="67348">MSEGVRNVTDHYSGYAVGDSDFTVPALVTIQAAVTPHSAAAVMDEWTVTYQDLDERANQIARHLRTLGVGPDRVVACCMERSPDLIVGVLGILKAGAAYLPLDPGYPPERLAFMLQDSESPVLLAHLPTRGRLPSEQTHVVFIDEDAEVLSRYSNRTPEWAITGEDTAYVIYTSGSTGRPKGVKIGHQSLSNLCSWHRDTFEITARDRATQVASPSFDAAVWEIWPYLTAGASVHIPQDVVRKTPLMLRDWLVEQEITVSFLPTQLAEAVMALDWPAQTELRLLLTGGDVLHRRPPSGLPFTLFNNYGPTEGTVVTTSGVVAPGEGRGLPSIGRPIRNVRVRVLDEEMRPVSPGEPGELFIAGAGLARGYLKRPQLTAEKFVVDGLGERLYRSGDLVRERADGDLDFLGRVDDQVKIMGFRIELDEIVTTLNSHPTVAASAVIAREDAEDLKRLVAYAVAVPGERVDSDALLAHLSRQLPEYMVPATVVELPELPLTANGKLDKDALPAPEGVRPRAESMTLPRTPMETALGAMVCELLGLDYVGVEENFFVLGGHSLLGAQLITLIRDRFGVDLSLRQLFGNPTVESIALSVVASLIAEVSALSDEEAARRLAGLTGGHG</sequence>
<accession>A0A934NFM3</accession>
<organism evidence="4 5">
    <name type="scientific">Candidatus Nephthysia bennettiae</name>
    <dbReference type="NCBI Taxonomy" id="3127016"/>
    <lineage>
        <taxon>Bacteria</taxon>
        <taxon>Bacillati</taxon>
        <taxon>Candidatus Dormiibacterota</taxon>
        <taxon>Candidatus Dormibacteria</taxon>
        <taxon>Candidatus Dormibacterales</taxon>
        <taxon>Candidatus Dormibacteraceae</taxon>
        <taxon>Candidatus Nephthysia</taxon>
    </lineage>
</organism>
<evidence type="ECO:0000313" key="4">
    <source>
        <dbReference type="EMBL" id="MBJ7600967.1"/>
    </source>
</evidence>
<keyword evidence="2" id="KW-0597">Phosphoprotein</keyword>
<dbReference type="GO" id="GO:0005737">
    <property type="term" value="C:cytoplasm"/>
    <property type="evidence" value="ECO:0007669"/>
    <property type="project" value="TreeGrafter"/>
</dbReference>
<dbReference type="FunFam" id="3.40.50.12780:FF:000012">
    <property type="entry name" value="Non-ribosomal peptide synthetase"/>
    <property type="match status" value="1"/>
</dbReference>
<dbReference type="PANTHER" id="PTHR45527:SF1">
    <property type="entry name" value="FATTY ACID SYNTHASE"/>
    <property type="match status" value="1"/>
</dbReference>
<dbReference type="InterPro" id="IPR020845">
    <property type="entry name" value="AMP-binding_CS"/>
</dbReference>
<dbReference type="Pfam" id="PF13193">
    <property type="entry name" value="AMP-binding_C"/>
    <property type="match status" value="1"/>
</dbReference>
<feature type="domain" description="Carrier" evidence="3">
    <location>
        <begin position="522"/>
        <end position="597"/>
    </location>
</feature>
<dbReference type="GO" id="GO:0044550">
    <property type="term" value="P:secondary metabolite biosynthetic process"/>
    <property type="evidence" value="ECO:0007669"/>
    <property type="project" value="UniProtKB-ARBA"/>
</dbReference>
<dbReference type="InterPro" id="IPR020459">
    <property type="entry name" value="AMP-binding"/>
</dbReference>
<evidence type="ECO:0000259" key="3">
    <source>
        <dbReference type="PROSITE" id="PS50075"/>
    </source>
</evidence>
<keyword evidence="1" id="KW-0596">Phosphopantetheine</keyword>
<protein>
    <submittedName>
        <fullName evidence="4">Amino acid adenylation domain-containing protein</fullName>
    </submittedName>
</protein>
<dbReference type="Pfam" id="PF00501">
    <property type="entry name" value="AMP-binding"/>
    <property type="match status" value="1"/>
</dbReference>
<dbReference type="InterPro" id="IPR010071">
    <property type="entry name" value="AA_adenyl_dom"/>
</dbReference>
<dbReference type="InterPro" id="IPR009081">
    <property type="entry name" value="PP-bd_ACP"/>
</dbReference>
<dbReference type="PROSITE" id="PS00455">
    <property type="entry name" value="AMP_BINDING"/>
    <property type="match status" value="1"/>
</dbReference>
<comment type="caution">
    <text evidence="4">The sequence shown here is derived from an EMBL/GenBank/DDBJ whole genome shotgun (WGS) entry which is preliminary data.</text>
</comment>
<dbReference type="Gene3D" id="3.30.300.30">
    <property type="match status" value="1"/>
</dbReference>
<dbReference type="FunFam" id="3.40.50.980:FF:000001">
    <property type="entry name" value="Non-ribosomal peptide synthetase"/>
    <property type="match status" value="1"/>
</dbReference>
<dbReference type="EMBL" id="JAEKNR010000231">
    <property type="protein sequence ID" value="MBJ7600967.1"/>
    <property type="molecule type" value="Genomic_DNA"/>
</dbReference>
<dbReference type="SUPFAM" id="SSF47336">
    <property type="entry name" value="ACP-like"/>
    <property type="match status" value="1"/>
</dbReference>
<dbReference type="Gene3D" id="3.40.50.1820">
    <property type="entry name" value="alpha/beta hydrolase"/>
    <property type="match status" value="1"/>
</dbReference>
<dbReference type="InterPro" id="IPR000873">
    <property type="entry name" value="AMP-dep_synth/lig_dom"/>
</dbReference>
<gene>
    <name evidence="4" type="ORF">JF922_23220</name>
</gene>
<dbReference type="Proteomes" id="UP000612893">
    <property type="component" value="Unassembled WGS sequence"/>
</dbReference>
<dbReference type="GO" id="GO:0031177">
    <property type="term" value="F:phosphopantetheine binding"/>
    <property type="evidence" value="ECO:0007669"/>
    <property type="project" value="TreeGrafter"/>
</dbReference>
<keyword evidence="5" id="KW-1185">Reference proteome</keyword>
<dbReference type="InterPro" id="IPR045851">
    <property type="entry name" value="AMP-bd_C_sf"/>
</dbReference>
<dbReference type="AlphaFoldDB" id="A0A934NFM3"/>
<dbReference type="InterPro" id="IPR029058">
    <property type="entry name" value="AB_hydrolase_fold"/>
</dbReference>
<dbReference type="Pfam" id="PF00550">
    <property type="entry name" value="PP-binding"/>
    <property type="match status" value="1"/>
</dbReference>
<dbReference type="Gene3D" id="2.30.38.10">
    <property type="entry name" value="Luciferase, Domain 3"/>
    <property type="match status" value="1"/>
</dbReference>
<dbReference type="GO" id="GO:0043041">
    <property type="term" value="P:amino acid activation for nonribosomal peptide biosynthetic process"/>
    <property type="evidence" value="ECO:0007669"/>
    <property type="project" value="TreeGrafter"/>
</dbReference>